<organism evidence="3 4">
    <name type="scientific">Thalassomonas actiniarum</name>
    <dbReference type="NCBI Taxonomy" id="485447"/>
    <lineage>
        <taxon>Bacteria</taxon>
        <taxon>Pseudomonadati</taxon>
        <taxon>Pseudomonadota</taxon>
        <taxon>Gammaproteobacteria</taxon>
        <taxon>Alteromonadales</taxon>
        <taxon>Colwelliaceae</taxon>
        <taxon>Thalassomonas</taxon>
    </lineage>
</organism>
<reference evidence="3 4" key="2">
    <citation type="journal article" date="2022" name="Mar. Drugs">
        <title>Bioassay-Guided Fractionation Leads to the Detection of Cholic Acid Generated by the Rare Thalassomonas sp.</title>
        <authorList>
            <person name="Pheiffer F."/>
            <person name="Schneider Y.K."/>
            <person name="Hansen E.H."/>
            <person name="Andersen J.H."/>
            <person name="Isaksson J."/>
            <person name="Busche T."/>
            <person name="R C."/>
            <person name="Kalinowski J."/>
            <person name="Zyl L.V."/>
            <person name="Trindade M."/>
        </authorList>
    </citation>
    <scope>NUCLEOTIDE SEQUENCE [LARGE SCALE GENOMIC DNA]</scope>
    <source>
        <strain evidence="3 4">A5K-106</strain>
    </source>
</reference>
<evidence type="ECO:0000313" key="4">
    <source>
        <dbReference type="Proteomes" id="UP000032568"/>
    </source>
</evidence>
<protein>
    <submittedName>
        <fullName evidence="3">LPP20 family lipoprotein</fullName>
    </submittedName>
</protein>
<keyword evidence="2" id="KW-0732">Signal</keyword>
<feature type="chain" id="PRO_5042227337" evidence="2">
    <location>
        <begin position="21"/>
        <end position="194"/>
    </location>
</feature>
<accession>A0AAE9YXP8</accession>
<dbReference type="KEGG" id="tact:SG35_029170"/>
<feature type="region of interest" description="Disordered" evidence="1">
    <location>
        <begin position="164"/>
        <end position="194"/>
    </location>
</feature>
<gene>
    <name evidence="3" type="ORF">SG35_029170</name>
</gene>
<name>A0AAE9YXP8_9GAMM</name>
<feature type="signal peptide" evidence="2">
    <location>
        <begin position="1"/>
        <end position="20"/>
    </location>
</feature>
<dbReference type="EMBL" id="CP059736">
    <property type="protein sequence ID" value="WDE02482.1"/>
    <property type="molecule type" value="Genomic_DNA"/>
</dbReference>
<dbReference type="Proteomes" id="UP000032568">
    <property type="component" value="Chromosome pTact"/>
</dbReference>
<keyword evidence="4" id="KW-1185">Reference proteome</keyword>
<evidence type="ECO:0000256" key="2">
    <source>
        <dbReference type="SAM" id="SignalP"/>
    </source>
</evidence>
<proteinExistence type="predicted"/>
<feature type="compositionally biased region" description="Basic and acidic residues" evidence="1">
    <location>
        <begin position="176"/>
        <end position="194"/>
    </location>
</feature>
<keyword evidence="3" id="KW-0449">Lipoprotein</keyword>
<dbReference type="RefSeq" id="WP_044833783.1">
    <property type="nucleotide sequence ID" value="NZ_CP059736.1"/>
</dbReference>
<evidence type="ECO:0000313" key="3">
    <source>
        <dbReference type="EMBL" id="WDE02482.1"/>
    </source>
</evidence>
<dbReference type="AlphaFoldDB" id="A0AAE9YXP8"/>
<reference evidence="3 4" key="1">
    <citation type="journal article" date="2015" name="Genome Announc.">
        <title>Draft Genome Sequences of Marine Isolates of Thalassomonas viridans and Thalassomonas actiniarum.</title>
        <authorList>
            <person name="Olonade I."/>
            <person name="van Zyl L.J."/>
            <person name="Trindade M."/>
        </authorList>
    </citation>
    <scope>NUCLEOTIDE SEQUENCE [LARGE SCALE GENOMIC DNA]</scope>
    <source>
        <strain evidence="3 4">A5K-106</strain>
    </source>
</reference>
<sequence>MKPIFLVMLLATVFSASSHSSEKIEVNQPASTKSHIPQWVFNPVIKDGIAASNCVKFSGNISIDQKKATANARTFLAQQVQTWAEALDKTYDSRSDSNDSTTSNATFTSISRQLTSETLNGIRAVKFDIATINNVDYYCTLVALSPDAVEVLFKHIVDKSRLKSDPTEQSFPYQEFKAHTTKEEREAEIKHSIN</sequence>
<evidence type="ECO:0000256" key="1">
    <source>
        <dbReference type="SAM" id="MobiDB-lite"/>
    </source>
</evidence>